<comment type="caution">
    <text evidence="4">The sequence shown here is derived from an EMBL/GenBank/DDBJ whole genome shotgun (WGS) entry which is preliminary data.</text>
</comment>
<dbReference type="InterPro" id="IPR012338">
    <property type="entry name" value="Beta-lactam/transpept-like"/>
</dbReference>
<dbReference type="SUPFAM" id="SSF56601">
    <property type="entry name" value="beta-lactamase/transpeptidase-like"/>
    <property type="match status" value="1"/>
</dbReference>
<dbReference type="Proteomes" id="UP000275348">
    <property type="component" value="Unassembled WGS sequence"/>
</dbReference>
<evidence type="ECO:0000313" key="4">
    <source>
        <dbReference type="EMBL" id="RLZ06761.1"/>
    </source>
</evidence>
<keyword evidence="4" id="KW-0645">Protease</keyword>
<feature type="signal peptide" evidence="3">
    <location>
        <begin position="1"/>
        <end position="19"/>
    </location>
</feature>
<keyword evidence="4" id="KW-0121">Carboxypeptidase</keyword>
<dbReference type="OrthoDB" id="9802627at2"/>
<evidence type="ECO:0000256" key="1">
    <source>
        <dbReference type="ARBA" id="ARBA00006096"/>
    </source>
</evidence>
<dbReference type="GO" id="GO:0004185">
    <property type="term" value="F:serine-type carboxypeptidase activity"/>
    <property type="evidence" value="ECO:0007669"/>
    <property type="project" value="InterPro"/>
</dbReference>
<dbReference type="Gene3D" id="3.40.710.10">
    <property type="entry name" value="DD-peptidase/beta-lactamase superfamily"/>
    <property type="match status" value="2"/>
</dbReference>
<dbReference type="GO" id="GO:0000270">
    <property type="term" value="P:peptidoglycan metabolic process"/>
    <property type="evidence" value="ECO:0007669"/>
    <property type="project" value="TreeGrafter"/>
</dbReference>
<comment type="similarity">
    <text evidence="1">Belongs to the peptidase S13 family.</text>
</comment>
<organism evidence="4 5">
    <name type="scientific">Faecalibacter macacae</name>
    <dbReference type="NCBI Taxonomy" id="1859289"/>
    <lineage>
        <taxon>Bacteria</taxon>
        <taxon>Pseudomonadati</taxon>
        <taxon>Bacteroidota</taxon>
        <taxon>Flavobacteriia</taxon>
        <taxon>Flavobacteriales</taxon>
        <taxon>Weeksellaceae</taxon>
        <taxon>Faecalibacter</taxon>
    </lineage>
</organism>
<keyword evidence="2" id="KW-0378">Hydrolase</keyword>
<dbReference type="RefSeq" id="WP_121935559.1">
    <property type="nucleotide sequence ID" value="NZ_RDOJ01000022.1"/>
</dbReference>
<sequence>MRYKGIQFLFVLLFSWAFGQTEALQNHLDSDFYKTQFVGFYLYDPQEKKEVFSYNGNKYFTPASNTKIFTLYAAMKTLSDSIPAFKYVMKGEELHIEGTGDPTFMHPKFKNPKVLQFLKNNGTKIVFHWNNFDEESFLPGWTWDDFRKNYSPERSQFPINENLVTITKSGNTLKTFPSVFKEKTTVKEAQEARDFYDNQFYIGARSSSVKVPFIVKEDVIKDAITEIIGKPVEMTKSPLPFPVTVFYSASSDKIYKEMMEESDNFLAEHLLILSSSTMNGKLSSAQTIKTISSKYLVDLKQKPNWNDGSGLSRYNLFTPQNMSQVLEKLYTEFSEDRLFNIFPVGGKTGTIKNRYKDSAQPYVYAKTGTLSNTVTLSGYLKTKSGKTLIFSMMNNNVTKDLSWVRNENEKLLRLVRDNF</sequence>
<dbReference type="AlphaFoldDB" id="A0A3L9M1V8"/>
<reference evidence="4 5" key="1">
    <citation type="submission" date="2018-10" db="EMBL/GenBank/DDBJ databases">
        <authorList>
            <person name="Chen X."/>
        </authorList>
    </citation>
    <scope>NUCLEOTIDE SEQUENCE [LARGE SCALE GENOMIC DNA]</scope>
    <source>
        <strain evidence="4 5">YIM 102668</strain>
    </source>
</reference>
<dbReference type="EMBL" id="RDOJ01000022">
    <property type="protein sequence ID" value="RLZ06761.1"/>
    <property type="molecule type" value="Genomic_DNA"/>
</dbReference>
<evidence type="ECO:0000313" key="5">
    <source>
        <dbReference type="Proteomes" id="UP000275348"/>
    </source>
</evidence>
<dbReference type="PANTHER" id="PTHR30023">
    <property type="entry name" value="D-ALANYL-D-ALANINE CARBOXYPEPTIDASE"/>
    <property type="match status" value="1"/>
</dbReference>
<proteinExistence type="inferred from homology"/>
<dbReference type="PANTHER" id="PTHR30023:SF0">
    <property type="entry name" value="PENICILLIN-SENSITIVE CARBOXYPEPTIDASE A"/>
    <property type="match status" value="1"/>
</dbReference>
<name>A0A3L9M1V8_9FLAO</name>
<feature type="chain" id="PRO_5018235074" evidence="3">
    <location>
        <begin position="20"/>
        <end position="419"/>
    </location>
</feature>
<keyword evidence="3" id="KW-0732">Signal</keyword>
<dbReference type="InterPro" id="IPR000667">
    <property type="entry name" value="Peptidase_S13"/>
</dbReference>
<evidence type="ECO:0000256" key="2">
    <source>
        <dbReference type="ARBA" id="ARBA00022801"/>
    </source>
</evidence>
<dbReference type="GO" id="GO:0006508">
    <property type="term" value="P:proteolysis"/>
    <property type="evidence" value="ECO:0007669"/>
    <property type="project" value="InterPro"/>
</dbReference>
<keyword evidence="5" id="KW-1185">Reference proteome</keyword>
<dbReference type="PRINTS" id="PR00922">
    <property type="entry name" value="DADACBPTASE3"/>
</dbReference>
<evidence type="ECO:0000256" key="3">
    <source>
        <dbReference type="SAM" id="SignalP"/>
    </source>
</evidence>
<dbReference type="Pfam" id="PF02113">
    <property type="entry name" value="Peptidase_S13"/>
    <property type="match status" value="2"/>
</dbReference>
<gene>
    <name evidence="4" type="ORF">EAH69_12555</name>
</gene>
<accession>A0A3L9M1V8</accession>
<protein>
    <submittedName>
        <fullName evidence="4">D-alanyl-D-alanine carboxypeptidase</fullName>
    </submittedName>
</protein>